<accession>A0A2P8CR75</accession>
<dbReference type="EMBL" id="PYGA01000031">
    <property type="protein sequence ID" value="PSK87456.1"/>
    <property type="molecule type" value="Genomic_DNA"/>
</dbReference>
<comment type="caution">
    <text evidence="1">The sequence shown here is derived from an EMBL/GenBank/DDBJ whole genome shotgun (WGS) entry which is preliminary data.</text>
</comment>
<evidence type="ECO:0000313" key="1">
    <source>
        <dbReference type="EMBL" id="PSK87456.1"/>
    </source>
</evidence>
<organism evidence="1 2">
    <name type="scientific">Murinocardiopsis flavida</name>
    <dbReference type="NCBI Taxonomy" id="645275"/>
    <lineage>
        <taxon>Bacteria</taxon>
        <taxon>Bacillati</taxon>
        <taxon>Actinomycetota</taxon>
        <taxon>Actinomycetes</taxon>
        <taxon>Streptosporangiales</taxon>
        <taxon>Nocardiopsidaceae</taxon>
        <taxon>Murinocardiopsis</taxon>
    </lineage>
</organism>
<keyword evidence="2" id="KW-1185">Reference proteome</keyword>
<sequence length="46" mass="5449">MWGDDIIVYGNDLADYIDRDFGPFDEESDWEPAPQVPIPFWENFLL</sequence>
<dbReference type="Proteomes" id="UP000240542">
    <property type="component" value="Unassembled WGS sequence"/>
</dbReference>
<evidence type="ECO:0000313" key="2">
    <source>
        <dbReference type="Proteomes" id="UP000240542"/>
    </source>
</evidence>
<protein>
    <submittedName>
        <fullName evidence="1">Uncharacterized protein</fullName>
    </submittedName>
</protein>
<proteinExistence type="predicted"/>
<reference evidence="1 2" key="1">
    <citation type="submission" date="2018-03" db="EMBL/GenBank/DDBJ databases">
        <title>Genomic Encyclopedia of Archaeal and Bacterial Type Strains, Phase II (KMG-II): from individual species to whole genera.</title>
        <authorList>
            <person name="Goeker M."/>
        </authorList>
    </citation>
    <scope>NUCLEOTIDE SEQUENCE [LARGE SCALE GENOMIC DNA]</scope>
    <source>
        <strain evidence="1 2">DSM 45312</strain>
    </source>
</reference>
<name>A0A2P8CR75_9ACTN</name>
<dbReference type="AlphaFoldDB" id="A0A2P8CR75"/>
<gene>
    <name evidence="1" type="ORF">CLV63_1319</name>
</gene>
<dbReference type="RefSeq" id="WP_170134369.1">
    <property type="nucleotide sequence ID" value="NZ_PYGA01000031.1"/>
</dbReference>